<evidence type="ECO:0000256" key="3">
    <source>
        <dbReference type="SAM" id="Phobius"/>
    </source>
</evidence>
<feature type="transmembrane region" description="Helical" evidence="3">
    <location>
        <begin position="1101"/>
        <end position="1122"/>
    </location>
</feature>
<protein>
    <recommendedName>
        <fullName evidence="6">Tape measure protein</fullName>
    </recommendedName>
</protein>
<feature type="compositionally biased region" description="Basic and acidic residues" evidence="2">
    <location>
        <begin position="518"/>
        <end position="535"/>
    </location>
</feature>
<keyword evidence="3" id="KW-1133">Transmembrane helix</keyword>
<dbReference type="PANTHER" id="PTHR47372:SF11">
    <property type="entry name" value="RE19971P"/>
    <property type="match status" value="1"/>
</dbReference>
<proteinExistence type="predicted"/>
<dbReference type="PANTHER" id="PTHR47372">
    <property type="entry name" value="DAUER UP-REGULATED-RELATED"/>
    <property type="match status" value="1"/>
</dbReference>
<dbReference type="RefSeq" id="WP_346154455.1">
    <property type="nucleotide sequence ID" value="NZ_BAAATE010000034.1"/>
</dbReference>
<evidence type="ECO:0000313" key="5">
    <source>
        <dbReference type="Proteomes" id="UP001501666"/>
    </source>
</evidence>
<comment type="caution">
    <text evidence="4">The sequence shown here is derived from an EMBL/GenBank/DDBJ whole genome shotgun (WGS) entry which is preliminary data.</text>
</comment>
<dbReference type="Proteomes" id="UP001501666">
    <property type="component" value="Unassembled WGS sequence"/>
</dbReference>
<keyword evidence="3" id="KW-0472">Membrane</keyword>
<keyword evidence="3" id="KW-0812">Transmembrane</keyword>
<feature type="region of interest" description="Disordered" evidence="2">
    <location>
        <begin position="419"/>
        <end position="438"/>
    </location>
</feature>
<evidence type="ECO:0000256" key="2">
    <source>
        <dbReference type="SAM" id="MobiDB-lite"/>
    </source>
</evidence>
<keyword evidence="5" id="KW-1185">Reference proteome</keyword>
<evidence type="ECO:0000313" key="4">
    <source>
        <dbReference type="EMBL" id="GAA2691798.1"/>
    </source>
</evidence>
<evidence type="ECO:0008006" key="6">
    <source>
        <dbReference type="Google" id="ProtNLM"/>
    </source>
</evidence>
<organism evidence="4 5">
    <name type="scientific">Nonomuraea recticatena</name>
    <dbReference type="NCBI Taxonomy" id="46178"/>
    <lineage>
        <taxon>Bacteria</taxon>
        <taxon>Bacillati</taxon>
        <taxon>Actinomycetota</taxon>
        <taxon>Actinomycetes</taxon>
        <taxon>Streptosporangiales</taxon>
        <taxon>Streptosporangiaceae</taxon>
        <taxon>Nonomuraea</taxon>
    </lineage>
</organism>
<dbReference type="EMBL" id="BAAATE010000034">
    <property type="protein sequence ID" value="GAA2691798.1"/>
    <property type="molecule type" value="Genomic_DNA"/>
</dbReference>
<reference evidence="4 5" key="1">
    <citation type="journal article" date="2019" name="Int. J. Syst. Evol. Microbiol.">
        <title>The Global Catalogue of Microorganisms (GCM) 10K type strain sequencing project: providing services to taxonomists for standard genome sequencing and annotation.</title>
        <authorList>
            <consortium name="The Broad Institute Genomics Platform"/>
            <consortium name="The Broad Institute Genome Sequencing Center for Infectious Disease"/>
            <person name="Wu L."/>
            <person name="Ma J."/>
        </authorList>
    </citation>
    <scope>NUCLEOTIDE SEQUENCE [LARGE SCALE GENOMIC DNA]</scope>
    <source>
        <strain evidence="4 5">JCM 6835</strain>
    </source>
</reference>
<feature type="transmembrane region" description="Helical" evidence="3">
    <location>
        <begin position="823"/>
        <end position="845"/>
    </location>
</feature>
<sequence>MDELGEGIDGGRIDIKVVADLSEVNEGRLQRDVDRRVRRVKAKLQAEIDARRVQAEAEAAARAAERQTSVRLRTSVDRAGLQRDLDEVGRGEVRVRVTADVDGGQLRDDVEAASRDAATSVTIDADTSPARDELDGFRTTAQSPITLPFRIDMPDMSRIGDWAAKLAIAPAVAAGVGFLVGTVGQLTGGLFALVSAAGQAGGSLAILPAAAGAAAQGLAGLLVGLAGVGGALGALSQADQTAGASAGAAAAAREAAAARVEQAAERIKQAERRVRDTREGLIDSNRAVRDAEERVREAIESVQEARENSGRVAQAVADAAERSSRRIADAERGYATAVKASQKAQEGLNEARRAAKERLEDLALAVKGGALDEESAQIGIERAKERLEKVMKDPFASDLDKREADLAFRQALQRLEEVKERNGDLAEEKADADARGVEGSKEVQAAQEQLAAAQERILEAERGITEARKDAARQAEDGARRIAAADEAIIDAKRRVRDAEEALERARRSRRNAGEAAADARAELEKAKKAKHAAEKAAAQPASSGGGGADPVAIAMAKLSPAMRSFVLYLHNVVRPELSRVREATQEALAPGLQAGVRAALPLLATLRGNLAITGSTLGDIARDFGNFFGSKTFNADLSQIMGRNNQALSLFGKAGVSAFRGLTDVFVVLSPFVVKFADLVAEGADRFADLMAANRADGSMEDFFERAWEAASKLWRIVSNLFEGIVSLAEAAAPSGGTLLEDLAQGAERFAQWAADPATQEKARAFFDGLIPVMRELGGLLSDLGGLAKTFTLGLDPAALESVLGVLRLIVQGFESLAGTEIGAALVTIIGPLAALFLIIAKFAGLGNAVKMLGLAAKGIGLLARAPIGAVKAGMGAADFVGGLGGGGRDGKDGQPTGASKAGRAVASGAKAAGGAVAKGGAAIAGAFASLAQSSALDVVAGSLATKVKGALSKLNPTSMFQKINPKDLVGTVTSKINPSGWFSKIDPKSLLSAAGGAAASGAKAGGGVAASVGGAIASGAGKAADFAKDGGAKLAQYGKAAATAAADVGKLALSYGAVALQAGLAQGKQLLVAAASGVVKAATVAWTGVQWLLNAALNANPIGIIVLAIAALVAGAIWAYNNIEWFRNAVDAAWKAISTAVQWAWNNVIKPALAALWGYIKNTLWPVIQQLWTALIKPTWENISKAIKSAWDGVIKPALSALWGFIKNTLGPAMAWLWNNAIKPAWDGIGKAIDFVWTKVIKPGLSAFWLFISETLPGAFKKAVAFIDKVWQGLKEIAKAPIKFIVETVYNQGIVKAWNWIAEKVGLGKLPTVNLGFARGGIVPGGSYGVLPGYAPGRDTMLAAVSPGEAWLRPEAARWLGSGWIGAVNDAARRGRLQRFAKGGTVKKEGGGNSWTDWFKKGAVYFAEKALSPLKALALSGAGSKTGWQQMVGRIPVSLIDGFIGWLRSNAPASGGKQQKAYARGGIVPGGSYGVLPGYAPGRDTMLAAVSPGEAWLRPEAARWLGSGWIGAVNDAARRGRLDHYANGGVVGTSSADLYRASRSTSRARPVDQQQGGAGGGNATVIIHPQPGQDEISIGNQAARRLGALVK</sequence>
<gene>
    <name evidence="4" type="ORF">GCM10010412_082300</name>
</gene>
<evidence type="ECO:0000256" key="1">
    <source>
        <dbReference type="SAM" id="Coils"/>
    </source>
</evidence>
<feature type="coiled-coil region" evidence="1">
    <location>
        <begin position="253"/>
        <end position="308"/>
    </location>
</feature>
<keyword evidence="1" id="KW-0175">Coiled coil</keyword>
<name>A0ABN3T3W8_9ACTN</name>
<feature type="region of interest" description="Disordered" evidence="2">
    <location>
        <begin position="506"/>
        <end position="548"/>
    </location>
</feature>
<accession>A0ABN3T3W8</accession>
<feature type="region of interest" description="Disordered" evidence="2">
    <location>
        <begin position="1544"/>
        <end position="1564"/>
    </location>
</feature>